<evidence type="ECO:0000313" key="1">
    <source>
        <dbReference type="EMBL" id="MEM5947197.1"/>
    </source>
</evidence>
<dbReference type="PROSITE" id="PS51257">
    <property type="entry name" value="PROKAR_LIPOPROTEIN"/>
    <property type="match status" value="1"/>
</dbReference>
<dbReference type="RefSeq" id="WP_420068647.1">
    <property type="nucleotide sequence ID" value="NZ_JBCHKQ010000001.1"/>
</dbReference>
<organism evidence="1 2">
    <name type="scientific">Rarispira pelagica</name>
    <dbReference type="NCBI Taxonomy" id="3141764"/>
    <lineage>
        <taxon>Bacteria</taxon>
        <taxon>Pseudomonadati</taxon>
        <taxon>Spirochaetota</taxon>
        <taxon>Spirochaetia</taxon>
        <taxon>Winmispirales</taxon>
        <taxon>Winmispiraceae</taxon>
        <taxon>Rarispira</taxon>
    </lineage>
</organism>
<keyword evidence="2" id="KW-1185">Reference proteome</keyword>
<name>A0ABU9U946_9SPIR</name>
<protein>
    <submittedName>
        <fullName evidence="1">Uncharacterized protein</fullName>
    </submittedName>
</protein>
<proteinExistence type="predicted"/>
<comment type="caution">
    <text evidence="1">The sequence shown here is derived from an EMBL/GenBank/DDBJ whole genome shotgun (WGS) entry which is preliminary data.</text>
</comment>
<reference evidence="1 2" key="1">
    <citation type="submission" date="2024-03" db="EMBL/GenBank/DDBJ databases">
        <title>Ignisphaera cupida sp. nov., a hyperthermophilic hydrolytic archaeon from a hot spring of Kamchatka, and proposal of Ignisphaeraceae fam. nov.</title>
        <authorList>
            <person name="Podosokorskaya O.A."/>
            <person name="Elcheninov A.G."/>
            <person name="Maltseva A.I."/>
            <person name="Zayulina K.S."/>
            <person name="Novikov A."/>
            <person name="Merkel A.Y."/>
        </authorList>
    </citation>
    <scope>NUCLEOTIDE SEQUENCE [LARGE SCALE GENOMIC DNA]</scope>
    <source>
        <strain evidence="1 2">38H-sp</strain>
    </source>
</reference>
<evidence type="ECO:0000313" key="2">
    <source>
        <dbReference type="Proteomes" id="UP001466331"/>
    </source>
</evidence>
<accession>A0ABU9U946</accession>
<sequence>MKKTGFIIIISFLFIVSCTLPLYNEELIKTLASIESAGMEKLGETAFIEIDWNTNSSDRLFFYPVRDESHINYGLAVEKRNDGNVTLNMIGDSAAYVTGFFTGSAYADNLEVLVGPYDDGEADVLIGYIKEDNAEPLVIIARTLDFNDMDSVVDYSNNPVSGNNIYAFGLSYVESNNFIAGCLYESSDNYIEKYTSSSVSLVPSPSPTFGFVDRGTYSIPNPSSAYYEIFYSSPNPVGYISYKDGSEIKLMVTSGDSTTPIVQEKGKISGYVIDATSAGRLVAYNPDEEMFYFYDSSSFAEIGVAVDATLLNYCGEYEIKGTKKLIFSLASIFDTKDGKAANFTLYAYEP</sequence>
<dbReference type="EMBL" id="JBCHKQ010000001">
    <property type="protein sequence ID" value="MEM5947197.1"/>
    <property type="molecule type" value="Genomic_DNA"/>
</dbReference>
<gene>
    <name evidence="1" type="ORF">WKV44_01445</name>
</gene>
<dbReference type="Proteomes" id="UP001466331">
    <property type="component" value="Unassembled WGS sequence"/>
</dbReference>